<proteinExistence type="predicted"/>
<dbReference type="KEGG" id="bcom:BAUCODRAFT_266749"/>
<name>M2LFV8_BAUPA</name>
<organism evidence="1 2">
    <name type="scientific">Baudoinia panamericana (strain UAMH 10762)</name>
    <name type="common">Angels' share fungus</name>
    <name type="synonym">Baudoinia compniacensis (strain UAMH 10762)</name>
    <dbReference type="NCBI Taxonomy" id="717646"/>
    <lineage>
        <taxon>Eukaryota</taxon>
        <taxon>Fungi</taxon>
        <taxon>Dikarya</taxon>
        <taxon>Ascomycota</taxon>
        <taxon>Pezizomycotina</taxon>
        <taxon>Dothideomycetes</taxon>
        <taxon>Dothideomycetidae</taxon>
        <taxon>Mycosphaerellales</taxon>
        <taxon>Teratosphaeriaceae</taxon>
        <taxon>Baudoinia</taxon>
    </lineage>
</organism>
<dbReference type="AlphaFoldDB" id="M2LFV8"/>
<dbReference type="HOGENOM" id="CLU_2346359_0_0_1"/>
<dbReference type="EMBL" id="KB445561">
    <property type="protein sequence ID" value="EMC92917.1"/>
    <property type="molecule type" value="Genomic_DNA"/>
</dbReference>
<dbReference type="RefSeq" id="XP_007680191.1">
    <property type="nucleotide sequence ID" value="XM_007682001.1"/>
</dbReference>
<keyword evidence="2" id="KW-1185">Reference proteome</keyword>
<dbReference type="GeneID" id="19110466"/>
<sequence>MLWGSIHGTGLTITILPKITSTAASVCLHTRALLSRTKSSRRKTSCEQWSHSTNDLMLCEACCRLSERSNSAQTPLGAMSAWLKVRSSHWLHVSASP</sequence>
<gene>
    <name evidence="1" type="ORF">BAUCODRAFT_266749</name>
</gene>
<evidence type="ECO:0000313" key="1">
    <source>
        <dbReference type="EMBL" id="EMC92917.1"/>
    </source>
</evidence>
<reference evidence="1 2" key="1">
    <citation type="journal article" date="2012" name="PLoS Pathog.">
        <title>Diverse lifestyles and strategies of plant pathogenesis encoded in the genomes of eighteen Dothideomycetes fungi.</title>
        <authorList>
            <person name="Ohm R.A."/>
            <person name="Feau N."/>
            <person name="Henrissat B."/>
            <person name="Schoch C.L."/>
            <person name="Horwitz B.A."/>
            <person name="Barry K.W."/>
            <person name="Condon B.J."/>
            <person name="Copeland A.C."/>
            <person name="Dhillon B."/>
            <person name="Glaser F."/>
            <person name="Hesse C.N."/>
            <person name="Kosti I."/>
            <person name="LaButti K."/>
            <person name="Lindquist E.A."/>
            <person name="Lucas S."/>
            <person name="Salamov A.A."/>
            <person name="Bradshaw R.E."/>
            <person name="Ciuffetti L."/>
            <person name="Hamelin R.C."/>
            <person name="Kema G.H.J."/>
            <person name="Lawrence C."/>
            <person name="Scott J.A."/>
            <person name="Spatafora J.W."/>
            <person name="Turgeon B.G."/>
            <person name="de Wit P.J.G.M."/>
            <person name="Zhong S."/>
            <person name="Goodwin S.B."/>
            <person name="Grigoriev I.V."/>
        </authorList>
    </citation>
    <scope>NUCLEOTIDE SEQUENCE [LARGE SCALE GENOMIC DNA]</scope>
    <source>
        <strain evidence="1 2">UAMH 10762</strain>
    </source>
</reference>
<protein>
    <submittedName>
        <fullName evidence="1">Uncharacterized protein</fullName>
    </submittedName>
</protein>
<accession>M2LFV8</accession>
<evidence type="ECO:0000313" key="2">
    <source>
        <dbReference type="Proteomes" id="UP000011761"/>
    </source>
</evidence>
<dbReference type="Proteomes" id="UP000011761">
    <property type="component" value="Unassembled WGS sequence"/>
</dbReference>